<dbReference type="EMBL" id="CM039431">
    <property type="protein sequence ID" value="KAI4335078.1"/>
    <property type="molecule type" value="Genomic_DNA"/>
</dbReference>
<protein>
    <submittedName>
        <fullName evidence="1">Uncharacterized protein</fullName>
    </submittedName>
</protein>
<sequence length="189" mass="21622">MLVAFPIPGFWLKNRAAMAARELPIRLARRAIELENLPYGLSQKPAILKVRDWYLDSFRDLRSFPEIKDMNDEKEFTEMIKAIKVRHNNVVQRLGAKIFLRFISSLIAFTCQELESACLLTREVGFQEVVFQEFLHTLYSTAKDDVDLEAADNVIMAGYGYGLPISPLYARYFGGDLQLISMEGYGQSN</sequence>
<accession>A0ACB9NFD3</accession>
<keyword evidence="2" id="KW-1185">Reference proteome</keyword>
<organism evidence="1 2">
    <name type="scientific">Bauhinia variegata</name>
    <name type="common">Purple orchid tree</name>
    <name type="synonym">Phanera variegata</name>
    <dbReference type="NCBI Taxonomy" id="167791"/>
    <lineage>
        <taxon>Eukaryota</taxon>
        <taxon>Viridiplantae</taxon>
        <taxon>Streptophyta</taxon>
        <taxon>Embryophyta</taxon>
        <taxon>Tracheophyta</taxon>
        <taxon>Spermatophyta</taxon>
        <taxon>Magnoliopsida</taxon>
        <taxon>eudicotyledons</taxon>
        <taxon>Gunneridae</taxon>
        <taxon>Pentapetalae</taxon>
        <taxon>rosids</taxon>
        <taxon>fabids</taxon>
        <taxon>Fabales</taxon>
        <taxon>Fabaceae</taxon>
        <taxon>Cercidoideae</taxon>
        <taxon>Cercideae</taxon>
        <taxon>Bauhiniinae</taxon>
        <taxon>Bauhinia</taxon>
    </lineage>
</organism>
<proteinExistence type="predicted"/>
<name>A0ACB9NFD3_BAUVA</name>
<reference evidence="1 2" key="1">
    <citation type="journal article" date="2022" name="DNA Res.">
        <title>Chromosomal-level genome assembly of the orchid tree Bauhinia variegata (Leguminosae; Cercidoideae) supports the allotetraploid origin hypothesis of Bauhinia.</title>
        <authorList>
            <person name="Zhong Y."/>
            <person name="Chen Y."/>
            <person name="Zheng D."/>
            <person name="Pang J."/>
            <person name="Liu Y."/>
            <person name="Luo S."/>
            <person name="Meng S."/>
            <person name="Qian L."/>
            <person name="Wei D."/>
            <person name="Dai S."/>
            <person name="Zhou R."/>
        </authorList>
    </citation>
    <scope>NUCLEOTIDE SEQUENCE [LARGE SCALE GENOMIC DNA]</scope>
    <source>
        <strain evidence="1">BV-YZ2020</strain>
    </source>
</reference>
<dbReference type="Proteomes" id="UP000828941">
    <property type="component" value="Chromosome 6"/>
</dbReference>
<gene>
    <name evidence="1" type="ORF">L6164_013759</name>
</gene>
<evidence type="ECO:0000313" key="2">
    <source>
        <dbReference type="Proteomes" id="UP000828941"/>
    </source>
</evidence>
<evidence type="ECO:0000313" key="1">
    <source>
        <dbReference type="EMBL" id="KAI4335078.1"/>
    </source>
</evidence>
<comment type="caution">
    <text evidence="1">The sequence shown here is derived from an EMBL/GenBank/DDBJ whole genome shotgun (WGS) entry which is preliminary data.</text>
</comment>